<dbReference type="EMBL" id="JARK01001665">
    <property type="protein sequence ID" value="EYB83796.1"/>
    <property type="molecule type" value="Genomic_DNA"/>
</dbReference>
<evidence type="ECO:0000256" key="1">
    <source>
        <dbReference type="SAM" id="MobiDB-lite"/>
    </source>
</evidence>
<feature type="region of interest" description="Disordered" evidence="1">
    <location>
        <begin position="1"/>
        <end position="27"/>
    </location>
</feature>
<reference evidence="3" key="1">
    <citation type="journal article" date="2015" name="Nat. Genet.">
        <title>The genome and transcriptome of the zoonotic hookworm Ancylostoma ceylanicum identify infection-specific gene families.</title>
        <authorList>
            <person name="Schwarz E.M."/>
            <person name="Hu Y."/>
            <person name="Antoshechkin I."/>
            <person name="Miller M.M."/>
            <person name="Sternberg P.W."/>
            <person name="Aroian R.V."/>
        </authorList>
    </citation>
    <scope>NUCLEOTIDE SEQUENCE</scope>
    <source>
        <strain evidence="3">HY135</strain>
    </source>
</reference>
<comment type="caution">
    <text evidence="2">The sequence shown here is derived from an EMBL/GenBank/DDBJ whole genome shotgun (WGS) entry which is preliminary data.</text>
</comment>
<accession>A0A016RZS5</accession>
<evidence type="ECO:0000313" key="3">
    <source>
        <dbReference type="Proteomes" id="UP000024635"/>
    </source>
</evidence>
<protein>
    <submittedName>
        <fullName evidence="2">Uncharacterized protein</fullName>
    </submittedName>
</protein>
<sequence>MRNKNNNEKESQSVKMTKQYKESSKKGKKRLNFTGIVAKQILLVRFTQQMRRTAFRAKQQTRREGTPVRRFSTALNA</sequence>
<proteinExistence type="predicted"/>
<gene>
    <name evidence="2" type="primary">Acey_s0329.g2672</name>
    <name evidence="2" type="ORF">Y032_0329g2672</name>
</gene>
<name>A0A016RZS5_9BILA</name>
<dbReference type="Proteomes" id="UP000024635">
    <property type="component" value="Unassembled WGS sequence"/>
</dbReference>
<feature type="region of interest" description="Disordered" evidence="1">
    <location>
        <begin position="54"/>
        <end position="77"/>
    </location>
</feature>
<feature type="compositionally biased region" description="Basic and acidic residues" evidence="1">
    <location>
        <begin position="1"/>
        <end position="12"/>
    </location>
</feature>
<organism evidence="2 3">
    <name type="scientific">Ancylostoma ceylanicum</name>
    <dbReference type="NCBI Taxonomy" id="53326"/>
    <lineage>
        <taxon>Eukaryota</taxon>
        <taxon>Metazoa</taxon>
        <taxon>Ecdysozoa</taxon>
        <taxon>Nematoda</taxon>
        <taxon>Chromadorea</taxon>
        <taxon>Rhabditida</taxon>
        <taxon>Rhabditina</taxon>
        <taxon>Rhabditomorpha</taxon>
        <taxon>Strongyloidea</taxon>
        <taxon>Ancylostomatidae</taxon>
        <taxon>Ancylostomatinae</taxon>
        <taxon>Ancylostoma</taxon>
    </lineage>
</organism>
<keyword evidence="3" id="KW-1185">Reference proteome</keyword>
<evidence type="ECO:0000313" key="2">
    <source>
        <dbReference type="EMBL" id="EYB83796.1"/>
    </source>
</evidence>
<dbReference type="AlphaFoldDB" id="A0A016RZS5"/>